<dbReference type="KEGG" id="erc:Ecym_7313"/>
<dbReference type="InParanoid" id="G8JWD3"/>
<gene>
    <name evidence="6" type="ordered locus">Ecym_7313</name>
</gene>
<keyword evidence="3" id="KW-0804">Transcription</keyword>
<dbReference type="STRING" id="931890.G8JWD3"/>
<protein>
    <recommendedName>
        <fullName evidence="5">Bromodomain associated domain-containing protein</fullName>
    </recommendedName>
</protein>
<feature type="domain" description="Bromodomain associated" evidence="5">
    <location>
        <begin position="5"/>
        <end position="83"/>
    </location>
</feature>
<dbReference type="GO" id="GO:0046982">
    <property type="term" value="F:protein heterodimerization activity"/>
    <property type="evidence" value="ECO:0007669"/>
    <property type="project" value="InterPro"/>
</dbReference>
<dbReference type="eggNOG" id="ENOG502S96D">
    <property type="taxonomic scope" value="Eukaryota"/>
</dbReference>
<dbReference type="OMA" id="MDNTFQR"/>
<organism evidence="6 7">
    <name type="scientific">Eremothecium cymbalariae (strain CBS 270.75 / DBVPG 7215 / KCTC 17166 / NRRL Y-17582)</name>
    <name type="common">Yeast</name>
    <dbReference type="NCBI Taxonomy" id="931890"/>
    <lineage>
        <taxon>Eukaryota</taxon>
        <taxon>Fungi</taxon>
        <taxon>Dikarya</taxon>
        <taxon>Ascomycota</taxon>
        <taxon>Saccharomycotina</taxon>
        <taxon>Saccharomycetes</taxon>
        <taxon>Saccharomycetales</taxon>
        <taxon>Saccharomycetaceae</taxon>
        <taxon>Eremothecium</taxon>
    </lineage>
</organism>
<dbReference type="GO" id="GO:0003682">
    <property type="term" value="F:chromatin binding"/>
    <property type="evidence" value="ECO:0007669"/>
    <property type="project" value="EnsemblFungi"/>
</dbReference>
<dbReference type="OrthoDB" id="5402929at2759"/>
<comment type="subcellular location">
    <subcellularLocation>
        <location evidence="1">Nucleus</location>
    </subcellularLocation>
</comment>
<dbReference type="GO" id="GO:0005669">
    <property type="term" value="C:transcription factor TFIID complex"/>
    <property type="evidence" value="ECO:0007669"/>
    <property type="project" value="EnsemblFungi"/>
</dbReference>
<keyword evidence="2" id="KW-0805">Transcription regulation</keyword>
<dbReference type="Proteomes" id="UP000006790">
    <property type="component" value="Chromosome 7"/>
</dbReference>
<dbReference type="GO" id="GO:0006366">
    <property type="term" value="P:transcription by RNA polymerase II"/>
    <property type="evidence" value="ECO:0007669"/>
    <property type="project" value="EnsemblFungi"/>
</dbReference>
<sequence>MTSAQGFHFGILRISMMQLLKAHGFDRAKPSTIDTFADLYIKFFSLLLQEVQKLALARMTADDSICLQDITLALQNLGLVKPVDILDVYEANPELPSDIGFRRLKDWCVNSSSAVDARLYNTPIPELLKVKEGSNNKATNKPLSLIPEYINQLNSGKKNEEDDNEETELVDSMINNGDMDDWIRFMITRQKVSVFKKISGKMPKDIESLPAIPGLKNSVLSRNKPVANGEHVPVVLSDELNQESSNNIAALTSKLPMSNMENRLENISLSFERDSDIDIEDTSTYHAPIEVYDPESSHFSQQFDHQYRDFDEFEATTGDGGLNLGQTHNTEYQELEDMQNTFERRESLVYDGDTYEFNNLN</sequence>
<dbReference type="Gene3D" id="1.10.20.10">
    <property type="entry name" value="Histone, subunit A"/>
    <property type="match status" value="1"/>
</dbReference>
<dbReference type="EMBL" id="CP002503">
    <property type="protein sequence ID" value="AET41148.1"/>
    <property type="molecule type" value="Genomic_DNA"/>
</dbReference>
<keyword evidence="7" id="KW-1185">Reference proteome</keyword>
<dbReference type="CDD" id="cd00076">
    <property type="entry name" value="HFD_SF"/>
    <property type="match status" value="1"/>
</dbReference>
<evidence type="ECO:0000256" key="1">
    <source>
        <dbReference type="ARBA" id="ARBA00004123"/>
    </source>
</evidence>
<dbReference type="SMART" id="SM00576">
    <property type="entry name" value="BTP"/>
    <property type="match status" value="1"/>
</dbReference>
<dbReference type="GO" id="GO:0045944">
    <property type="term" value="P:positive regulation of transcription by RNA polymerase II"/>
    <property type="evidence" value="ECO:0007669"/>
    <property type="project" value="EnsemblFungi"/>
</dbReference>
<evidence type="ECO:0000256" key="4">
    <source>
        <dbReference type="ARBA" id="ARBA00023242"/>
    </source>
</evidence>
<keyword evidence="4" id="KW-0539">Nucleus</keyword>
<dbReference type="InterPro" id="IPR006565">
    <property type="entry name" value="BTP"/>
</dbReference>
<evidence type="ECO:0000256" key="3">
    <source>
        <dbReference type="ARBA" id="ARBA00023163"/>
    </source>
</evidence>
<evidence type="ECO:0000259" key="5">
    <source>
        <dbReference type="SMART" id="SM00576"/>
    </source>
</evidence>
<evidence type="ECO:0000313" key="6">
    <source>
        <dbReference type="EMBL" id="AET41148.1"/>
    </source>
</evidence>
<dbReference type="AlphaFoldDB" id="G8JWD3"/>
<proteinExistence type="predicted"/>
<dbReference type="GeneID" id="11472629"/>
<dbReference type="InterPro" id="IPR009072">
    <property type="entry name" value="Histone-fold"/>
</dbReference>
<dbReference type="HOGENOM" id="CLU_704112_0_0_1"/>
<evidence type="ECO:0000256" key="2">
    <source>
        <dbReference type="ARBA" id="ARBA00023015"/>
    </source>
</evidence>
<evidence type="ECO:0000313" key="7">
    <source>
        <dbReference type="Proteomes" id="UP000006790"/>
    </source>
</evidence>
<accession>G8JWD3</accession>
<dbReference type="RefSeq" id="XP_003647965.1">
    <property type="nucleotide sequence ID" value="XM_003647917.1"/>
</dbReference>
<name>G8JWD3_ERECY</name>
<reference evidence="7" key="1">
    <citation type="journal article" date="2012" name="G3 (Bethesda)">
        <title>Pichia sorbitophila, an interspecies yeast hybrid reveals early steps of genome resolution following polyploidization.</title>
        <authorList>
            <person name="Leh Louis V."/>
            <person name="Despons L."/>
            <person name="Friedrich A."/>
            <person name="Martin T."/>
            <person name="Durrens P."/>
            <person name="Casaregola S."/>
            <person name="Neuveglise C."/>
            <person name="Fairhead C."/>
            <person name="Marck C."/>
            <person name="Cruz J.A."/>
            <person name="Straub M.L."/>
            <person name="Kugler V."/>
            <person name="Sacerdot C."/>
            <person name="Uzunov Z."/>
            <person name="Thierry A."/>
            <person name="Weiss S."/>
            <person name="Bleykasten C."/>
            <person name="De Montigny J."/>
            <person name="Jacques N."/>
            <person name="Jung P."/>
            <person name="Lemaire M."/>
            <person name="Mallet S."/>
            <person name="Morel G."/>
            <person name="Richard G.F."/>
            <person name="Sarkar A."/>
            <person name="Savel G."/>
            <person name="Schacherer J."/>
            <person name="Seret M.L."/>
            <person name="Talla E."/>
            <person name="Samson G."/>
            <person name="Jubin C."/>
            <person name="Poulain J."/>
            <person name="Vacherie B."/>
            <person name="Barbe V."/>
            <person name="Pelletier E."/>
            <person name="Sherman D.J."/>
            <person name="Westhof E."/>
            <person name="Weissenbach J."/>
            <person name="Baret P.V."/>
            <person name="Wincker P."/>
            <person name="Gaillardin C."/>
            <person name="Dujon B."/>
            <person name="Souciet J.L."/>
        </authorList>
    </citation>
    <scope>NUCLEOTIDE SEQUENCE [LARGE SCALE GENOMIC DNA]</scope>
    <source>
        <strain evidence="7">CBS 270.75 / DBVPG 7215 / KCTC 17166 / NRRL Y-17582</strain>
    </source>
</reference>
<dbReference type="FunCoup" id="G8JWD3">
    <property type="interactions" value="282"/>
</dbReference>